<reference evidence="1" key="1">
    <citation type="journal article" date="2023" name="DNA Res.">
        <title>Chromosome-level genome assembly of Phrynocephalus forsythii using third-generation DNA sequencing and Hi-C analysis.</title>
        <authorList>
            <person name="Qi Y."/>
            <person name="Zhao W."/>
            <person name="Zhao Y."/>
            <person name="Niu C."/>
            <person name="Cao S."/>
            <person name="Zhang Y."/>
        </authorList>
    </citation>
    <scope>NUCLEOTIDE SEQUENCE</scope>
    <source>
        <tissue evidence="1">Muscle</tissue>
    </source>
</reference>
<keyword evidence="2" id="KW-1185">Reference proteome</keyword>
<protein>
    <submittedName>
        <fullName evidence="1">Uncharacterized protein</fullName>
    </submittedName>
</protein>
<evidence type="ECO:0000313" key="2">
    <source>
        <dbReference type="Proteomes" id="UP001142489"/>
    </source>
</evidence>
<gene>
    <name evidence="1" type="ORF">JRQ81_000126</name>
</gene>
<dbReference type="AlphaFoldDB" id="A0A9Q1B7R1"/>
<comment type="caution">
    <text evidence="1">The sequence shown here is derived from an EMBL/GenBank/DDBJ whole genome shotgun (WGS) entry which is preliminary data.</text>
</comment>
<name>A0A9Q1B7R1_9SAUR</name>
<organism evidence="1 2">
    <name type="scientific">Phrynocephalus forsythii</name>
    <dbReference type="NCBI Taxonomy" id="171643"/>
    <lineage>
        <taxon>Eukaryota</taxon>
        <taxon>Metazoa</taxon>
        <taxon>Chordata</taxon>
        <taxon>Craniata</taxon>
        <taxon>Vertebrata</taxon>
        <taxon>Euteleostomi</taxon>
        <taxon>Lepidosauria</taxon>
        <taxon>Squamata</taxon>
        <taxon>Bifurcata</taxon>
        <taxon>Unidentata</taxon>
        <taxon>Episquamata</taxon>
        <taxon>Toxicofera</taxon>
        <taxon>Iguania</taxon>
        <taxon>Acrodonta</taxon>
        <taxon>Agamidae</taxon>
        <taxon>Agaminae</taxon>
        <taxon>Phrynocephalus</taxon>
    </lineage>
</organism>
<proteinExistence type="predicted"/>
<accession>A0A9Q1B7R1</accession>
<evidence type="ECO:0000313" key="1">
    <source>
        <dbReference type="EMBL" id="KAJ7344176.1"/>
    </source>
</evidence>
<dbReference type="Proteomes" id="UP001142489">
    <property type="component" value="Unassembled WGS sequence"/>
</dbReference>
<sequence>MKDELNGFLRWYLPCYFRKHHLERDCGQQTFVSLMSVLTVLWSLCQGCPNEPGPSCADELPNAAAVTNRLKKSLRDFYRSLVEGGYGGREFQGPVCILSSTSSRHQPTDLDTIDTRLCQYTKCFQHFANIIRYANIPQSRFESCQKYLHQLKNTIKKMKRRPAALCATQCTISWTDNDSEWEEVTKGPRLAKELLTYLDQLELTCS</sequence>
<dbReference type="EMBL" id="JAPFRF010000001">
    <property type="protein sequence ID" value="KAJ7344176.1"/>
    <property type="molecule type" value="Genomic_DNA"/>
</dbReference>